<dbReference type="Proteomes" id="UP001373159">
    <property type="component" value="Unassembled WGS sequence"/>
</dbReference>
<evidence type="ECO:0000313" key="5">
    <source>
        <dbReference type="EMBL" id="MEK0307013.1"/>
    </source>
</evidence>
<dbReference type="InterPro" id="IPR006059">
    <property type="entry name" value="SBP"/>
</dbReference>
<feature type="signal peptide" evidence="4">
    <location>
        <begin position="1"/>
        <end position="22"/>
    </location>
</feature>
<organism evidence="5 6">
    <name type="scientific">Bifidobacterium favimelis</name>
    <dbReference type="NCBI Taxonomy" id="3122979"/>
    <lineage>
        <taxon>Bacteria</taxon>
        <taxon>Bacillati</taxon>
        <taxon>Actinomycetota</taxon>
        <taxon>Actinomycetes</taxon>
        <taxon>Bifidobacteriales</taxon>
        <taxon>Bifidobacteriaceae</taxon>
        <taxon>Bifidobacterium</taxon>
    </lineage>
</organism>
<sequence>MRKLDKVVAAGLLVTSVLTVSACGGSGKDQGAGQAAGAGGETSKASGQLVFWGWGNGIKELIAAFEKANPGAKVKFNSFGSAADTQVALSNAISAGKGAPDVTMLEDPTVEQFAIEDGLVDLSEFGADKYVDDFAPGPWNKVQYDGKPFALPIDSGPEVFFYNKAVFDKAGVKEPPKTWDEYYQDAKKIRAAGAYITNNAGDKNSYQPFTAQAWQAGAKPWKVEGEKITIDMTKDAGMKRYIDFQQKLIDEDLVDTKIANWSDDWNRGLNDGSIASLTIGAWMPTNLESGAPAQKGNWRVASLPQWEEGQTVSAEDGGSALVIPKQSKNKASAWKFVDFMTHGDGAQVMADNGTFPSLKKILNSNDFTSKKNEYFGGQEVNKVLTEAANRKVTKFQYLPYNPFAQSTYGDSIGRAYLKQTTLEKAFEDYQKQLVDHGNQQGYKVNK</sequence>
<evidence type="ECO:0000256" key="3">
    <source>
        <dbReference type="ARBA" id="ARBA00022729"/>
    </source>
</evidence>
<comment type="similarity">
    <text evidence="1">Belongs to the bacterial solute-binding protein 1 family.</text>
</comment>
<comment type="caution">
    <text evidence="5">The sequence shown here is derived from an EMBL/GenBank/DDBJ whole genome shotgun (WGS) entry which is preliminary data.</text>
</comment>
<feature type="chain" id="PRO_5045098490" evidence="4">
    <location>
        <begin position="23"/>
        <end position="446"/>
    </location>
</feature>
<dbReference type="PROSITE" id="PS51257">
    <property type="entry name" value="PROKAR_LIPOPROTEIN"/>
    <property type="match status" value="1"/>
</dbReference>
<protein>
    <submittedName>
        <fullName evidence="5">Sugar ABC transporter substrate-binding protein</fullName>
    </submittedName>
</protein>
<dbReference type="Gene3D" id="3.40.190.10">
    <property type="entry name" value="Periplasmic binding protein-like II"/>
    <property type="match status" value="1"/>
</dbReference>
<dbReference type="SUPFAM" id="SSF53850">
    <property type="entry name" value="Periplasmic binding protein-like II"/>
    <property type="match status" value="1"/>
</dbReference>
<dbReference type="EMBL" id="JBANBB010000001">
    <property type="protein sequence ID" value="MEK0307013.1"/>
    <property type="molecule type" value="Genomic_DNA"/>
</dbReference>
<gene>
    <name evidence="5" type="ORF">V8P97_06005</name>
</gene>
<dbReference type="RefSeq" id="WP_340469589.1">
    <property type="nucleotide sequence ID" value="NZ_JBANBB010000001.1"/>
</dbReference>
<keyword evidence="6" id="KW-1185">Reference proteome</keyword>
<reference evidence="5 6" key="1">
    <citation type="submission" date="2024-02" db="EMBL/GenBank/DDBJ databases">
        <title>Bifidobacterium honeyensis sp. nov., isolated from the comb honey.</title>
        <authorList>
            <person name="Liu W."/>
            <person name="Li Y."/>
        </authorList>
    </citation>
    <scope>NUCLEOTIDE SEQUENCE [LARGE SCALE GENOMIC DNA]</scope>
    <source>
        <strain evidence="5 6">IMAU50988</strain>
    </source>
</reference>
<evidence type="ECO:0000256" key="2">
    <source>
        <dbReference type="ARBA" id="ARBA00022448"/>
    </source>
</evidence>
<keyword evidence="2" id="KW-0813">Transport</keyword>
<dbReference type="InterPro" id="IPR050490">
    <property type="entry name" value="Bact_solute-bd_prot1"/>
</dbReference>
<dbReference type="InterPro" id="IPR006061">
    <property type="entry name" value="SBP_1_CS"/>
</dbReference>
<dbReference type="Pfam" id="PF01547">
    <property type="entry name" value="SBP_bac_1"/>
    <property type="match status" value="1"/>
</dbReference>
<proteinExistence type="inferred from homology"/>
<dbReference type="PROSITE" id="PS01037">
    <property type="entry name" value="SBP_BACTERIAL_1"/>
    <property type="match status" value="1"/>
</dbReference>
<evidence type="ECO:0000256" key="1">
    <source>
        <dbReference type="ARBA" id="ARBA00008520"/>
    </source>
</evidence>
<dbReference type="CDD" id="cd13585">
    <property type="entry name" value="PBP2_TMBP_like"/>
    <property type="match status" value="1"/>
</dbReference>
<dbReference type="PANTHER" id="PTHR43649:SF14">
    <property type="entry name" value="BLR3389 PROTEIN"/>
    <property type="match status" value="1"/>
</dbReference>
<evidence type="ECO:0000313" key="6">
    <source>
        <dbReference type="Proteomes" id="UP001373159"/>
    </source>
</evidence>
<evidence type="ECO:0000256" key="4">
    <source>
        <dbReference type="SAM" id="SignalP"/>
    </source>
</evidence>
<name>A0ABU8ZP94_9BIFI</name>
<keyword evidence="3 4" id="KW-0732">Signal</keyword>
<dbReference type="PANTHER" id="PTHR43649">
    <property type="entry name" value="ARABINOSE-BINDING PROTEIN-RELATED"/>
    <property type="match status" value="1"/>
</dbReference>
<accession>A0ABU8ZP94</accession>